<accession>A0AA39TDP0</accession>
<dbReference type="GO" id="GO:0035251">
    <property type="term" value="F:UDP-glucosyltransferase activity"/>
    <property type="evidence" value="ECO:0007669"/>
    <property type="project" value="TreeGrafter"/>
</dbReference>
<dbReference type="CDD" id="cd03784">
    <property type="entry name" value="GT1_Gtf-like"/>
    <property type="match status" value="1"/>
</dbReference>
<dbReference type="AlphaFoldDB" id="A0AA39TDP0"/>
<evidence type="ECO:0000256" key="3">
    <source>
        <dbReference type="ARBA" id="ARBA00022679"/>
    </source>
</evidence>
<dbReference type="FunFam" id="3.40.50.2000:FF:000103">
    <property type="entry name" value="Glycosyltransferase"/>
    <property type="match status" value="1"/>
</dbReference>
<protein>
    <recommendedName>
        <fullName evidence="4">DUF4283 domain-containing protein</fullName>
    </recommendedName>
</protein>
<evidence type="ECO:0000259" key="4">
    <source>
        <dbReference type="Pfam" id="PF14111"/>
    </source>
</evidence>
<comment type="caution">
    <text evidence="5">The sequence shown here is derived from an EMBL/GenBank/DDBJ whole genome shotgun (WGS) entry which is preliminary data.</text>
</comment>
<dbReference type="InterPro" id="IPR002213">
    <property type="entry name" value="UDP_glucos_trans"/>
</dbReference>
<evidence type="ECO:0000313" key="6">
    <source>
        <dbReference type="Proteomes" id="UP001168877"/>
    </source>
</evidence>
<dbReference type="Gene3D" id="3.40.50.2000">
    <property type="entry name" value="Glycogen Phosphorylase B"/>
    <property type="match status" value="2"/>
</dbReference>
<proteinExistence type="inferred from homology"/>
<reference evidence="5" key="1">
    <citation type="journal article" date="2022" name="Plant J.">
        <title>Strategies of tolerance reflected in two North American maple genomes.</title>
        <authorList>
            <person name="McEvoy S.L."/>
            <person name="Sezen U.U."/>
            <person name="Trouern-Trend A."/>
            <person name="McMahon S.M."/>
            <person name="Schaberg P.G."/>
            <person name="Yang J."/>
            <person name="Wegrzyn J.L."/>
            <person name="Swenson N.G."/>
        </authorList>
    </citation>
    <scope>NUCLEOTIDE SEQUENCE</scope>
    <source>
        <strain evidence="5">NS2018</strain>
    </source>
</reference>
<sequence length="831" mass="93178">MLGEYWVSDRLGLSLYQALGEDRVPGELGPSLYRTLGEYRVPDGLSPSLYLALGEDWVPLGPNPLVDRVFPNVSYSLIGRVILSKGEEPWKISALKEKLQSIWKLNSQWRLISLGRGFFQILLNSEEDKAQVWGIGSLHLKPGILRLQPWTQNFNPNTQRTTNAQIWVRFYDLPWEFWHPQILSDMARGVGIPLKFDRATLEGDYGHFARMLIDVDLSKPLPDSIMIEVGEDCLFPTLYFENVPSFCSFRRVLTLCLEEGLLLLDPVMGNSLPSSSVKGFVSYADLFKAPPARVDIIPEYILSYKNSTKETNILLSSFIFHCRSRSEEKMGYSDDEHIVMLPMLAHGHLIPFLALANHIQQTTGFTVTIANTPLNINYLRSTTANSESKIRLVELPFCSTDHGLPPNTENTENLSLDRIIDFFDATKSLKAPFYNLLVDITQKQGKPPLCVITDIFCGWAVDVAKSAGTVNVTFTTGGAYGTLAYMSLWLNLPHRNPDCDEFNLPGFPDRCRFHITQLHRFLRMADGTDSWSRFFQPQISESLQSYGMLCNTDEQVEAQALEWLRKFVKIPVWSVGPLLPPSLLNKSNTSKQHSGKVPGLSAEKCLEWLDLQEPDTVLYISFGSQNTISASQMMGLAVGLEESKIPFIWVTRPPIGFDLKGGFRSEWLPEGYEERIATAKQGLLVKNWAPQLDILSHKSTGAFLSHCGWNSVMESLSQGVPIIGWPMAAEQGYNSKMLVEEMGVAVELTRGVQTSVEAKDVKKVIELVMDKREKGREIKENAAKIGQQIRASAMAEEQGQGSGSFFKSLNDFVTSLINARQEQSLPNSNDS</sequence>
<evidence type="ECO:0000313" key="5">
    <source>
        <dbReference type="EMBL" id="KAK0607129.1"/>
    </source>
</evidence>
<keyword evidence="3" id="KW-0808">Transferase</keyword>
<keyword evidence="6" id="KW-1185">Reference proteome</keyword>
<evidence type="ECO:0000256" key="2">
    <source>
        <dbReference type="ARBA" id="ARBA00022676"/>
    </source>
</evidence>
<dbReference type="Proteomes" id="UP001168877">
    <property type="component" value="Unassembled WGS sequence"/>
</dbReference>
<keyword evidence="2" id="KW-0328">Glycosyltransferase</keyword>
<comment type="similarity">
    <text evidence="1">Belongs to the UDP-glycosyltransferase family.</text>
</comment>
<dbReference type="InterPro" id="IPR025558">
    <property type="entry name" value="DUF4283"/>
</dbReference>
<evidence type="ECO:0000256" key="1">
    <source>
        <dbReference type="ARBA" id="ARBA00009995"/>
    </source>
</evidence>
<reference evidence="5" key="2">
    <citation type="submission" date="2023-06" db="EMBL/GenBank/DDBJ databases">
        <authorList>
            <person name="Swenson N.G."/>
            <person name="Wegrzyn J.L."/>
            <person name="Mcevoy S.L."/>
        </authorList>
    </citation>
    <scope>NUCLEOTIDE SEQUENCE</scope>
    <source>
        <strain evidence="5">NS2018</strain>
        <tissue evidence="5">Leaf</tissue>
    </source>
</reference>
<name>A0AA39TDP0_ACESA</name>
<feature type="domain" description="DUF4283" evidence="4">
    <location>
        <begin position="74"/>
        <end position="157"/>
    </location>
</feature>
<dbReference type="SUPFAM" id="SSF53756">
    <property type="entry name" value="UDP-Glycosyltransferase/glycogen phosphorylase"/>
    <property type="match status" value="1"/>
</dbReference>
<dbReference type="InterPro" id="IPR035595">
    <property type="entry name" value="UDP_glycos_trans_CS"/>
</dbReference>
<dbReference type="PROSITE" id="PS00375">
    <property type="entry name" value="UDPGT"/>
    <property type="match status" value="1"/>
</dbReference>
<dbReference type="EMBL" id="JAUESC010000001">
    <property type="protein sequence ID" value="KAK0607129.1"/>
    <property type="molecule type" value="Genomic_DNA"/>
</dbReference>
<gene>
    <name evidence="5" type="ORF">LWI29_009814</name>
</gene>
<organism evidence="5 6">
    <name type="scientific">Acer saccharum</name>
    <name type="common">Sugar maple</name>
    <dbReference type="NCBI Taxonomy" id="4024"/>
    <lineage>
        <taxon>Eukaryota</taxon>
        <taxon>Viridiplantae</taxon>
        <taxon>Streptophyta</taxon>
        <taxon>Embryophyta</taxon>
        <taxon>Tracheophyta</taxon>
        <taxon>Spermatophyta</taxon>
        <taxon>Magnoliopsida</taxon>
        <taxon>eudicotyledons</taxon>
        <taxon>Gunneridae</taxon>
        <taxon>Pentapetalae</taxon>
        <taxon>rosids</taxon>
        <taxon>malvids</taxon>
        <taxon>Sapindales</taxon>
        <taxon>Sapindaceae</taxon>
        <taxon>Hippocastanoideae</taxon>
        <taxon>Acereae</taxon>
        <taxon>Acer</taxon>
    </lineage>
</organism>
<dbReference type="PANTHER" id="PTHR48047">
    <property type="entry name" value="GLYCOSYLTRANSFERASE"/>
    <property type="match status" value="1"/>
</dbReference>
<dbReference type="Pfam" id="PF14111">
    <property type="entry name" value="DUF4283"/>
    <property type="match status" value="1"/>
</dbReference>
<dbReference type="FunFam" id="3.40.50.2000:FF:000064">
    <property type="entry name" value="Glycosyltransferase"/>
    <property type="match status" value="1"/>
</dbReference>
<dbReference type="PANTHER" id="PTHR48047:SF107">
    <property type="entry name" value="UDP-GLYCOSYLTRANSFERASE 92A1-LIKE"/>
    <property type="match status" value="1"/>
</dbReference>
<dbReference type="Pfam" id="PF00201">
    <property type="entry name" value="UDPGT"/>
    <property type="match status" value="1"/>
</dbReference>